<name>D5C4A0_NITHN</name>
<evidence type="ECO:0000313" key="8">
    <source>
        <dbReference type="Proteomes" id="UP000001844"/>
    </source>
</evidence>
<dbReference type="Gene3D" id="3.40.30.10">
    <property type="entry name" value="Glutaredoxin"/>
    <property type="match status" value="1"/>
</dbReference>
<dbReference type="HOGENOM" id="CLU_109681_0_0_6"/>
<evidence type="ECO:0000256" key="1">
    <source>
        <dbReference type="ARBA" id="ARBA00010996"/>
    </source>
</evidence>
<keyword evidence="5" id="KW-0812">Transmembrane</keyword>
<proteinExistence type="inferred from homology"/>
<keyword evidence="8" id="KW-1185">Reference proteome</keyword>
<dbReference type="InterPro" id="IPR036249">
    <property type="entry name" value="Thioredoxin-like_sf"/>
</dbReference>
<evidence type="ECO:0000256" key="5">
    <source>
        <dbReference type="SAM" id="Phobius"/>
    </source>
</evidence>
<dbReference type="RefSeq" id="WP_013031184.1">
    <property type="nucleotide sequence ID" value="NC_013960.1"/>
</dbReference>
<feature type="binding site" evidence="3">
    <location>
        <position position="91"/>
    </location>
    <ligand>
        <name>Cu cation</name>
        <dbReference type="ChEBI" id="CHEBI:23378"/>
    </ligand>
</feature>
<dbReference type="eggNOG" id="COG1999">
    <property type="taxonomic scope" value="Bacteria"/>
</dbReference>
<dbReference type="PROSITE" id="PS51352">
    <property type="entry name" value="THIOREDOXIN_2"/>
    <property type="match status" value="1"/>
</dbReference>
<accession>D5C4A0</accession>
<protein>
    <recommendedName>
        <fullName evidence="6">Thioredoxin domain-containing protein</fullName>
    </recommendedName>
</protein>
<evidence type="ECO:0000256" key="3">
    <source>
        <dbReference type="PIRSR" id="PIRSR603782-1"/>
    </source>
</evidence>
<organism evidence="7 8">
    <name type="scientific">Nitrosococcus halophilus (strain Nc4)</name>
    <dbReference type="NCBI Taxonomy" id="472759"/>
    <lineage>
        <taxon>Bacteria</taxon>
        <taxon>Pseudomonadati</taxon>
        <taxon>Pseudomonadota</taxon>
        <taxon>Gammaproteobacteria</taxon>
        <taxon>Chromatiales</taxon>
        <taxon>Chromatiaceae</taxon>
        <taxon>Nitrosococcus</taxon>
    </lineage>
</organism>
<dbReference type="InterPro" id="IPR003782">
    <property type="entry name" value="SCO1/SenC"/>
</dbReference>
<keyword evidence="4" id="KW-1015">Disulfide bond</keyword>
<dbReference type="InterPro" id="IPR013766">
    <property type="entry name" value="Thioredoxin_domain"/>
</dbReference>
<dbReference type="KEGG" id="nhl:Nhal_0067"/>
<dbReference type="Pfam" id="PF02630">
    <property type="entry name" value="SCO1-SenC"/>
    <property type="match status" value="1"/>
</dbReference>
<keyword evidence="2 3" id="KW-0186">Copper</keyword>
<feature type="domain" description="Thioredoxin" evidence="6">
    <location>
        <begin position="53"/>
        <end position="202"/>
    </location>
</feature>
<dbReference type="AlphaFoldDB" id="D5C4A0"/>
<keyword evidence="3" id="KW-0479">Metal-binding</keyword>
<keyword evidence="5" id="KW-0472">Membrane</keyword>
<keyword evidence="5" id="KW-1133">Transmembrane helix</keyword>
<reference evidence="8" key="1">
    <citation type="submission" date="2010-04" db="EMBL/GenBank/DDBJ databases">
        <title>Complete genome sequence of Nitrosococcus halophilus Nc4, a salt-adapted, aerobic obligate ammonia-oxidizing sulfur purple bacterium.</title>
        <authorList>
            <consortium name="US DOE Joint Genome Institute"/>
            <person name="Campbell M.A."/>
            <person name="Malfatti S.A."/>
            <person name="Chain P.S.G."/>
            <person name="Heidelberg J.F."/>
            <person name="Ward B.B."/>
            <person name="Klotz M.G."/>
        </authorList>
    </citation>
    <scope>NUCLEOTIDE SEQUENCE [LARGE SCALE GENOMIC DNA]</scope>
    <source>
        <strain evidence="8">Nc4</strain>
    </source>
</reference>
<dbReference type="Proteomes" id="UP000001844">
    <property type="component" value="Chromosome"/>
</dbReference>
<evidence type="ECO:0000256" key="2">
    <source>
        <dbReference type="ARBA" id="ARBA00023008"/>
    </source>
</evidence>
<comment type="similarity">
    <text evidence="1">Belongs to the SCO1/2 family.</text>
</comment>
<feature type="disulfide bond" description="Redox-active" evidence="4">
    <location>
        <begin position="91"/>
        <end position="95"/>
    </location>
</feature>
<dbReference type="GO" id="GO:0046872">
    <property type="term" value="F:metal ion binding"/>
    <property type="evidence" value="ECO:0007669"/>
    <property type="project" value="UniProtKB-KW"/>
</dbReference>
<gene>
    <name evidence="7" type="ordered locus">Nhal_0067</name>
</gene>
<dbReference type="STRING" id="472759.Nhal_0067"/>
<evidence type="ECO:0000259" key="6">
    <source>
        <dbReference type="PROSITE" id="PS51352"/>
    </source>
</evidence>
<dbReference type="SUPFAM" id="SSF52833">
    <property type="entry name" value="Thioredoxin-like"/>
    <property type="match status" value="1"/>
</dbReference>
<feature type="binding site" evidence="3">
    <location>
        <position position="95"/>
    </location>
    <ligand>
        <name>Cu cation</name>
        <dbReference type="ChEBI" id="CHEBI:23378"/>
    </ligand>
</feature>
<dbReference type="EMBL" id="CP001798">
    <property type="protein sequence ID" value="ADE13288.1"/>
    <property type="molecule type" value="Genomic_DNA"/>
</dbReference>
<evidence type="ECO:0000256" key="4">
    <source>
        <dbReference type="PIRSR" id="PIRSR603782-2"/>
    </source>
</evidence>
<sequence length="207" mass="23497">MDNGKSKTKRGRPGWVSFAIFAICALPVIASWWFLKTLEQGGEFSTRNYGEFIRPARPLEETTLKTLEGKDLTLSELRGKWTLVVFGPAACDETCRENLYETRQIRLAVGKNMQRVQRLWVVNDVSSLAESDWLQEQHPDLLIASEGEKKKGFIDQFVLPEVPDPLAAQRVYIVDPIGNIVITYPPEEAPEHILKDLKRLLFVSQIG</sequence>
<evidence type="ECO:0000313" key="7">
    <source>
        <dbReference type="EMBL" id="ADE13288.1"/>
    </source>
</evidence>
<feature type="transmembrane region" description="Helical" evidence="5">
    <location>
        <begin position="15"/>
        <end position="35"/>
    </location>
</feature>